<dbReference type="InterPro" id="IPR008758">
    <property type="entry name" value="Peptidase_S28"/>
</dbReference>
<dbReference type="Gene3D" id="1.20.120.980">
    <property type="entry name" value="Serine carboxypeptidase S28, SKS domain"/>
    <property type="match status" value="2"/>
</dbReference>
<dbReference type="Gene3D" id="3.40.50.1820">
    <property type="entry name" value="alpha/beta hydrolase"/>
    <property type="match status" value="1"/>
</dbReference>
<evidence type="ECO:0000313" key="9">
    <source>
        <dbReference type="WBParaSite" id="PgR204_g003_t03"/>
    </source>
</evidence>
<evidence type="ECO:0000256" key="5">
    <source>
        <dbReference type="ARBA" id="ARBA00022825"/>
    </source>
</evidence>
<dbReference type="PANTHER" id="PTHR11010">
    <property type="entry name" value="PROTEASE S28 PRO-X CARBOXYPEPTIDASE-RELATED"/>
    <property type="match status" value="1"/>
</dbReference>
<dbReference type="InterPro" id="IPR042269">
    <property type="entry name" value="Ser_carbopepase_S28_SKS"/>
</dbReference>
<comment type="similarity">
    <text evidence="1">Belongs to the peptidase S28 family.</text>
</comment>
<dbReference type="FunFam" id="1.20.120.980:FF:000007">
    <property type="entry name" value="Predicted protein"/>
    <property type="match status" value="2"/>
</dbReference>
<dbReference type="Proteomes" id="UP000887569">
    <property type="component" value="Unplaced"/>
</dbReference>
<dbReference type="SUPFAM" id="SSF53474">
    <property type="entry name" value="alpha/beta-Hydrolases"/>
    <property type="match status" value="1"/>
</dbReference>
<reference evidence="8 9" key="1">
    <citation type="submission" date="2022-11" db="UniProtKB">
        <authorList>
            <consortium name="WormBaseParasite"/>
        </authorList>
    </citation>
    <scope>IDENTIFICATION</scope>
</reference>
<keyword evidence="2" id="KW-0645">Protease</keyword>
<evidence type="ECO:0000256" key="4">
    <source>
        <dbReference type="ARBA" id="ARBA00022801"/>
    </source>
</evidence>
<evidence type="ECO:0000256" key="1">
    <source>
        <dbReference type="ARBA" id="ARBA00011079"/>
    </source>
</evidence>
<evidence type="ECO:0000313" key="7">
    <source>
        <dbReference type="Proteomes" id="UP000887569"/>
    </source>
</evidence>
<keyword evidence="5" id="KW-0720">Serine protease</keyword>
<evidence type="ECO:0000313" key="8">
    <source>
        <dbReference type="WBParaSite" id="PgR204_g003_t02"/>
    </source>
</evidence>
<dbReference type="PANTHER" id="PTHR11010:SF104">
    <property type="entry name" value="SERINE PROTEASE PCP-1-RELATED"/>
    <property type="match status" value="1"/>
</dbReference>
<proteinExistence type="inferred from homology"/>
<dbReference type="GO" id="GO:0006508">
    <property type="term" value="P:proteolysis"/>
    <property type="evidence" value="ECO:0007669"/>
    <property type="project" value="UniProtKB-KW"/>
</dbReference>
<protein>
    <submittedName>
        <fullName evidence="8 9">Uncharacterized protein</fullName>
    </submittedName>
</protein>
<dbReference type="WBParaSite" id="PgR204_g003_t03">
    <property type="protein sequence ID" value="PgR204_g003_t03"/>
    <property type="gene ID" value="PgR204_g003"/>
</dbReference>
<evidence type="ECO:0000256" key="6">
    <source>
        <dbReference type="ARBA" id="ARBA00023180"/>
    </source>
</evidence>
<dbReference type="GO" id="GO:0008239">
    <property type="term" value="F:dipeptidyl-peptidase activity"/>
    <property type="evidence" value="ECO:0007669"/>
    <property type="project" value="TreeGrafter"/>
</dbReference>
<keyword evidence="6" id="KW-0325">Glycoprotein</keyword>
<evidence type="ECO:0000256" key="3">
    <source>
        <dbReference type="ARBA" id="ARBA00022729"/>
    </source>
</evidence>
<keyword evidence="3" id="KW-0732">Signal</keyword>
<dbReference type="WBParaSite" id="PgR204_g003_t02">
    <property type="protein sequence ID" value="PgR204_g003_t02"/>
    <property type="gene ID" value="PgR204_g003"/>
</dbReference>
<keyword evidence="4" id="KW-0378">Hydrolase</keyword>
<sequence>ICCCRAWSSSSPLLYFEGGNISPGAFEKVVKEVFISAGCNENAIINGLEAVKNLSNTAEGRQFLNDLFRIDSMSTLTDSTDSKFLVEWIQASMDYMAMVNYPYPTNFLQPLPGWPVKYSCENFAQSEITDARQAVTALYQISNVYYNFTGTVATNCVNSNVCGDVAIASLGAEAAWSWQTCTELLLMMCSEGPPNDFFENQCEAYNGPVEIQLAFCAAEFTRAGWNREFLDVNAIATEYGFDYSAASNIVFTNGNLDPWSSGGVYANTSGIQEITKNGIYTFLIDGSAHHLDLRQPNTCDPPSVKNARFQITNIIDCWVHKNSCSNLPNATPLPPAGSANPQSCKSDLFGYPWGQMQAMLHPVWSVCFFLILYGTIGSTRKLRPLLDPVARSFVKNVKSASSDPTYSWNTAFFDVPINNFAYINTRKFAMKYLYNNTYYKIGGPIFFYAGNEAAIEGFAENTGIMFDLAPHFDASIVFAEHRYYGESKPFGNLSYSNVKNLGFLTSTQAMGDFAKFLPYFKASVLNCSSDTPVIAFGGSYGGMLAVWFRIKYPHIVTGAWASSAPVLLFKGANVDPGAFDKVVTEDFIECGCNREAVYKAFNAIRNLANTTAGLTILNEMFVIEAKSNLTQASDADYLVYFIREAFEYLAMVNYPYPTSFLLPLPGWPVKEACQRAQAAFPQTPTTDRDLVNYLYIISNLYYNYTGTVATNCVKTSVCGDQATAESGDDAFGWPWQSCTELVMEMCARGDNNDFFYDECQQFGDVLNLTIDYCLTTFSIIGYNKNFLFELGAPIQYGLEFSATSNIIFTNGNLDPWSVGGVFANTSGVQQASENGIYTYFIEGSAHHLDLRQPNTCDPAPVKNARFQIVNIIDCWVHPGKCSSLPTMKPLPPLDSPSAINCQPVVNSYPWGQQ</sequence>
<dbReference type="Pfam" id="PF05577">
    <property type="entry name" value="Peptidase_S28"/>
    <property type="match status" value="2"/>
</dbReference>
<dbReference type="InterPro" id="IPR029058">
    <property type="entry name" value="AB_hydrolase_fold"/>
</dbReference>
<name>A0A915CI94_PARUN</name>
<dbReference type="AlphaFoldDB" id="A0A915CI94"/>
<evidence type="ECO:0000256" key="2">
    <source>
        <dbReference type="ARBA" id="ARBA00022670"/>
    </source>
</evidence>
<dbReference type="GO" id="GO:0070008">
    <property type="term" value="F:serine-type exopeptidase activity"/>
    <property type="evidence" value="ECO:0007669"/>
    <property type="project" value="InterPro"/>
</dbReference>
<accession>A0A915CI94</accession>
<organism evidence="7 9">
    <name type="scientific">Parascaris univalens</name>
    <name type="common">Nematode worm</name>
    <dbReference type="NCBI Taxonomy" id="6257"/>
    <lineage>
        <taxon>Eukaryota</taxon>
        <taxon>Metazoa</taxon>
        <taxon>Ecdysozoa</taxon>
        <taxon>Nematoda</taxon>
        <taxon>Chromadorea</taxon>
        <taxon>Rhabditida</taxon>
        <taxon>Spirurina</taxon>
        <taxon>Ascaridomorpha</taxon>
        <taxon>Ascaridoidea</taxon>
        <taxon>Ascarididae</taxon>
        <taxon>Parascaris</taxon>
    </lineage>
</organism>
<keyword evidence="7" id="KW-1185">Reference proteome</keyword>